<evidence type="ECO:0000313" key="3">
    <source>
        <dbReference type="Proteomes" id="UP000632138"/>
    </source>
</evidence>
<dbReference type="SUPFAM" id="SSF52540">
    <property type="entry name" value="P-loop containing nucleoside triphosphate hydrolases"/>
    <property type="match status" value="1"/>
</dbReference>
<dbReference type="EMBL" id="JAENHP010000015">
    <property type="protein sequence ID" value="MBM2620675.1"/>
    <property type="molecule type" value="Genomic_DNA"/>
</dbReference>
<dbReference type="InterPro" id="IPR038727">
    <property type="entry name" value="NadR/Ttd14_AAA_dom"/>
</dbReference>
<feature type="domain" description="NadR/Ttd14 AAA" evidence="1">
    <location>
        <begin position="3"/>
        <end position="164"/>
    </location>
</feature>
<evidence type="ECO:0000313" key="2">
    <source>
        <dbReference type="EMBL" id="MBM2620675.1"/>
    </source>
</evidence>
<protein>
    <submittedName>
        <fullName evidence="2">AAA family ATPase</fullName>
    </submittedName>
</protein>
<sequence length="174" mass="19074">MRKYVLTGAPGSGKTAVLRRLEVDGFGVVEEAATDVIALRQAQGVDEPWREDDFVARIVELQCRRMYAVGDGPGVTFLDRSPVCTLALSRWLGVEAPAGLLAAIERMRVEPVVFFVRNLGFVRPTAARRIGFAESLAFERVHEEVYREVGFTIVDVAAGPLDERVDAVRAVVAS</sequence>
<organism evidence="2 3">
    <name type="scientific">Paractinoplanes ovalisporus</name>
    <dbReference type="NCBI Taxonomy" id="2810368"/>
    <lineage>
        <taxon>Bacteria</taxon>
        <taxon>Bacillati</taxon>
        <taxon>Actinomycetota</taxon>
        <taxon>Actinomycetes</taxon>
        <taxon>Micromonosporales</taxon>
        <taxon>Micromonosporaceae</taxon>
        <taxon>Paractinoplanes</taxon>
    </lineage>
</organism>
<name>A0ABS2ALL4_9ACTN</name>
<gene>
    <name evidence="2" type="ORF">JIG36_34760</name>
</gene>
<dbReference type="RefSeq" id="WP_203380651.1">
    <property type="nucleotide sequence ID" value="NZ_JAENHP010000015.1"/>
</dbReference>
<comment type="caution">
    <text evidence="2">The sequence shown here is derived from an EMBL/GenBank/DDBJ whole genome shotgun (WGS) entry which is preliminary data.</text>
</comment>
<accession>A0ABS2ALL4</accession>
<dbReference type="Gene3D" id="3.40.50.300">
    <property type="entry name" value="P-loop containing nucleotide triphosphate hydrolases"/>
    <property type="match status" value="1"/>
</dbReference>
<reference evidence="2 3" key="1">
    <citation type="submission" date="2021-01" db="EMBL/GenBank/DDBJ databases">
        <title>Actinoplanes sp. nov. LDG1-06 isolated from lichen.</title>
        <authorList>
            <person name="Saeng-In P."/>
            <person name="Phongsopitanun W."/>
            <person name="Kanchanasin P."/>
            <person name="Yuki M."/>
            <person name="Kudo T."/>
            <person name="Ohkuma M."/>
            <person name="Tanasupawat S."/>
        </authorList>
    </citation>
    <scope>NUCLEOTIDE SEQUENCE [LARGE SCALE GENOMIC DNA]</scope>
    <source>
        <strain evidence="2 3">LDG1-06</strain>
    </source>
</reference>
<dbReference type="Pfam" id="PF13521">
    <property type="entry name" value="AAA_28"/>
    <property type="match status" value="1"/>
</dbReference>
<keyword evidence="3" id="KW-1185">Reference proteome</keyword>
<dbReference type="InterPro" id="IPR027417">
    <property type="entry name" value="P-loop_NTPase"/>
</dbReference>
<proteinExistence type="predicted"/>
<dbReference type="Proteomes" id="UP000632138">
    <property type="component" value="Unassembled WGS sequence"/>
</dbReference>
<evidence type="ECO:0000259" key="1">
    <source>
        <dbReference type="Pfam" id="PF13521"/>
    </source>
</evidence>